<evidence type="ECO:0000256" key="1">
    <source>
        <dbReference type="SAM" id="MobiDB-lite"/>
    </source>
</evidence>
<protein>
    <recommendedName>
        <fullName evidence="5">Secreted protein</fullName>
    </recommendedName>
</protein>
<keyword evidence="2" id="KW-0732">Signal</keyword>
<gene>
    <name evidence="3" type="ORF">BJ554DRAFT_4237</name>
</gene>
<comment type="caution">
    <text evidence="3">The sequence shown here is derived from an EMBL/GenBank/DDBJ whole genome shotgun (WGS) entry which is preliminary data.</text>
</comment>
<organism evidence="3 4">
    <name type="scientific">Olpidium bornovanus</name>
    <dbReference type="NCBI Taxonomy" id="278681"/>
    <lineage>
        <taxon>Eukaryota</taxon>
        <taxon>Fungi</taxon>
        <taxon>Fungi incertae sedis</taxon>
        <taxon>Olpidiomycota</taxon>
        <taxon>Olpidiomycotina</taxon>
        <taxon>Olpidiomycetes</taxon>
        <taxon>Olpidiales</taxon>
        <taxon>Olpidiaceae</taxon>
        <taxon>Olpidium</taxon>
    </lineage>
</organism>
<reference evidence="3 4" key="1">
    <citation type="journal article" name="Sci. Rep.">
        <title>Genome-scale phylogenetic analyses confirm Olpidium as the closest living zoosporic fungus to the non-flagellated, terrestrial fungi.</title>
        <authorList>
            <person name="Chang Y."/>
            <person name="Rochon D."/>
            <person name="Sekimoto S."/>
            <person name="Wang Y."/>
            <person name="Chovatia M."/>
            <person name="Sandor L."/>
            <person name="Salamov A."/>
            <person name="Grigoriev I.V."/>
            <person name="Stajich J.E."/>
            <person name="Spatafora J.W."/>
        </authorList>
    </citation>
    <scope>NUCLEOTIDE SEQUENCE [LARGE SCALE GENOMIC DNA]</scope>
    <source>
        <strain evidence="3">S191</strain>
    </source>
</reference>
<evidence type="ECO:0000313" key="4">
    <source>
        <dbReference type="Proteomes" id="UP000673691"/>
    </source>
</evidence>
<name>A0A8H7ZMI3_9FUNG</name>
<keyword evidence="4" id="KW-1185">Reference proteome</keyword>
<feature type="region of interest" description="Disordered" evidence="1">
    <location>
        <begin position="35"/>
        <end position="55"/>
    </location>
</feature>
<evidence type="ECO:0000256" key="2">
    <source>
        <dbReference type="SAM" id="SignalP"/>
    </source>
</evidence>
<feature type="signal peptide" evidence="2">
    <location>
        <begin position="1"/>
        <end position="23"/>
    </location>
</feature>
<feature type="chain" id="PRO_5034409694" description="Secreted protein" evidence="2">
    <location>
        <begin position="24"/>
        <end position="99"/>
    </location>
</feature>
<dbReference type="Proteomes" id="UP000673691">
    <property type="component" value="Unassembled WGS sequence"/>
</dbReference>
<dbReference type="EMBL" id="JAEFCI010012261">
    <property type="protein sequence ID" value="KAG5456116.1"/>
    <property type="molecule type" value="Genomic_DNA"/>
</dbReference>
<accession>A0A8H7ZMI3</accession>
<sequence length="99" mass="10727">MCFPHAQPPPALLVLFFFPLFRSFFLQNTTDSTAARHRRSGRVGVPKKKAQHRWGAGCRPNRVGVLLGFWHASSGGERLTSPKLREGSGSAAAARSAPG</sequence>
<feature type="region of interest" description="Disordered" evidence="1">
    <location>
        <begin position="75"/>
        <end position="99"/>
    </location>
</feature>
<feature type="compositionally biased region" description="Low complexity" evidence="1">
    <location>
        <begin position="87"/>
        <end position="99"/>
    </location>
</feature>
<evidence type="ECO:0008006" key="5">
    <source>
        <dbReference type="Google" id="ProtNLM"/>
    </source>
</evidence>
<feature type="compositionally biased region" description="Basic residues" evidence="1">
    <location>
        <begin position="35"/>
        <end position="52"/>
    </location>
</feature>
<dbReference type="AlphaFoldDB" id="A0A8H7ZMI3"/>
<proteinExistence type="predicted"/>
<evidence type="ECO:0000313" key="3">
    <source>
        <dbReference type="EMBL" id="KAG5456116.1"/>
    </source>
</evidence>